<name>A0A445B7F8_ARAHY</name>
<reference evidence="1 2" key="1">
    <citation type="submission" date="2019-01" db="EMBL/GenBank/DDBJ databases">
        <title>Sequencing of cultivated peanut Arachis hypogaea provides insights into genome evolution and oil improvement.</title>
        <authorList>
            <person name="Chen X."/>
        </authorList>
    </citation>
    <scope>NUCLEOTIDE SEQUENCE [LARGE SCALE GENOMIC DNA]</scope>
    <source>
        <strain evidence="2">cv. Fuhuasheng</strain>
        <tissue evidence="1">Leaves</tissue>
    </source>
</reference>
<dbReference type="AlphaFoldDB" id="A0A445B7F8"/>
<accession>A0A445B7F8</accession>
<dbReference type="EMBL" id="SDMP01000010">
    <property type="protein sequence ID" value="RYR34602.1"/>
    <property type="molecule type" value="Genomic_DNA"/>
</dbReference>
<sequence>MGTISQDHAKLDSDIIADAIKLLVEVDPSIKVKSIIIEVLSRINYTTLPVWLKAMCMAIEEWVLAFDGSHRWDCMTTDLVECINSILRGICNLPMTTIVKSSFYRLNELFTRKSVEVHEYVRRTGNIVVNQLNRHNEIFKMSEIFKAYSGKFVPMGDRSAWPRYDGANVIDNWTLKHVTKGRPKSTCYLNEMDLRDMHAPRRCTLFGREGHSCSRCSQRAGPSSIGGQ</sequence>
<evidence type="ECO:0000313" key="2">
    <source>
        <dbReference type="Proteomes" id="UP000289738"/>
    </source>
</evidence>
<proteinExistence type="predicted"/>
<organism evidence="1 2">
    <name type="scientific">Arachis hypogaea</name>
    <name type="common">Peanut</name>
    <dbReference type="NCBI Taxonomy" id="3818"/>
    <lineage>
        <taxon>Eukaryota</taxon>
        <taxon>Viridiplantae</taxon>
        <taxon>Streptophyta</taxon>
        <taxon>Embryophyta</taxon>
        <taxon>Tracheophyta</taxon>
        <taxon>Spermatophyta</taxon>
        <taxon>Magnoliopsida</taxon>
        <taxon>eudicotyledons</taxon>
        <taxon>Gunneridae</taxon>
        <taxon>Pentapetalae</taxon>
        <taxon>rosids</taxon>
        <taxon>fabids</taxon>
        <taxon>Fabales</taxon>
        <taxon>Fabaceae</taxon>
        <taxon>Papilionoideae</taxon>
        <taxon>50 kb inversion clade</taxon>
        <taxon>dalbergioids sensu lato</taxon>
        <taxon>Dalbergieae</taxon>
        <taxon>Pterocarpus clade</taxon>
        <taxon>Arachis</taxon>
    </lineage>
</organism>
<comment type="caution">
    <text evidence="1">The sequence shown here is derived from an EMBL/GenBank/DDBJ whole genome shotgun (WGS) entry which is preliminary data.</text>
</comment>
<gene>
    <name evidence="1" type="ORF">Ahy_A10g049561</name>
</gene>
<dbReference type="Proteomes" id="UP000289738">
    <property type="component" value="Chromosome A10"/>
</dbReference>
<protein>
    <submittedName>
        <fullName evidence="1">Uncharacterized protein</fullName>
    </submittedName>
</protein>
<keyword evidence="2" id="KW-1185">Reference proteome</keyword>
<evidence type="ECO:0000313" key="1">
    <source>
        <dbReference type="EMBL" id="RYR34602.1"/>
    </source>
</evidence>